<feature type="domain" description="RNA polymerase sigma-70 ECF-like HTH" evidence="1">
    <location>
        <begin position="6"/>
        <end position="139"/>
    </location>
</feature>
<organism evidence="2 3">
    <name type="scientific">Aquimonas voraii</name>
    <dbReference type="NCBI Taxonomy" id="265719"/>
    <lineage>
        <taxon>Bacteria</taxon>
        <taxon>Pseudomonadati</taxon>
        <taxon>Pseudomonadota</taxon>
        <taxon>Gammaproteobacteria</taxon>
        <taxon>Lysobacterales</taxon>
        <taxon>Lysobacteraceae</taxon>
        <taxon>Aquimonas</taxon>
    </lineage>
</organism>
<dbReference type="EMBL" id="FNAG01000003">
    <property type="protein sequence ID" value="SDD54360.1"/>
    <property type="molecule type" value="Genomic_DNA"/>
</dbReference>
<evidence type="ECO:0000259" key="1">
    <source>
        <dbReference type="Pfam" id="PF07638"/>
    </source>
</evidence>
<dbReference type="AlphaFoldDB" id="A0A1G6VL62"/>
<reference evidence="2 3" key="1">
    <citation type="submission" date="2016-10" db="EMBL/GenBank/DDBJ databases">
        <authorList>
            <person name="de Groot N.N."/>
        </authorList>
    </citation>
    <scope>NUCLEOTIDE SEQUENCE [LARGE SCALE GENOMIC DNA]</scope>
    <source>
        <strain evidence="2 3">DSM 16957</strain>
    </source>
</reference>
<evidence type="ECO:0000313" key="3">
    <source>
        <dbReference type="Proteomes" id="UP000199603"/>
    </source>
</evidence>
<dbReference type="Proteomes" id="UP000199603">
    <property type="component" value="Unassembled WGS sequence"/>
</dbReference>
<dbReference type="Pfam" id="PF07638">
    <property type="entry name" value="Sigma70_ECF"/>
    <property type="match status" value="1"/>
</dbReference>
<evidence type="ECO:0000313" key="2">
    <source>
        <dbReference type="EMBL" id="SDD54360.1"/>
    </source>
</evidence>
<dbReference type="InterPro" id="IPR053812">
    <property type="entry name" value="HTH_Sigma70_ECF-like"/>
</dbReference>
<name>A0A1G6VL62_9GAMM</name>
<gene>
    <name evidence="2" type="ORF">SAMN04488509_103149</name>
</gene>
<protein>
    <submittedName>
        <fullName evidence="2">RNA polymerase, sigma subunit, ECF family</fullName>
    </submittedName>
</protein>
<dbReference type="STRING" id="265719.SAMN04488509_103149"/>
<proteinExistence type="predicted"/>
<keyword evidence="3" id="KW-1185">Reference proteome</keyword>
<accession>A0A1G6VL62</accession>
<sequence>MEHTAAITALLHAWRAGAADAAPRLNAHIYDRLKQMARQRFQGADVVLSPTVLVHEAVALMLGADVDWDSRAHFFALAALQMRTVLVDHARRAAAAKRGADAVAVTLDPEHAAVDDGVGVLEVHEALERLAAEDERAARA</sequence>